<feature type="region of interest" description="Disordered" evidence="1">
    <location>
        <begin position="107"/>
        <end position="163"/>
    </location>
</feature>
<feature type="region of interest" description="Disordered" evidence="1">
    <location>
        <begin position="225"/>
        <end position="323"/>
    </location>
</feature>
<gene>
    <name evidence="2" type="ORF">M747DRAFT_288348</name>
</gene>
<dbReference type="VEuPathDB" id="FungiDB:M747DRAFT_288348"/>
<feature type="region of interest" description="Disordered" evidence="1">
    <location>
        <begin position="335"/>
        <end position="366"/>
    </location>
</feature>
<proteinExistence type="predicted"/>
<accession>A0A370BN19</accession>
<feature type="compositionally biased region" description="Low complexity" evidence="1">
    <location>
        <begin position="137"/>
        <end position="151"/>
    </location>
</feature>
<dbReference type="Proteomes" id="UP000253845">
    <property type="component" value="Unassembled WGS sequence"/>
</dbReference>
<organism evidence="2 3">
    <name type="scientific">Aspergillus niger ATCC 13496</name>
    <dbReference type="NCBI Taxonomy" id="1353008"/>
    <lineage>
        <taxon>Eukaryota</taxon>
        <taxon>Fungi</taxon>
        <taxon>Dikarya</taxon>
        <taxon>Ascomycota</taxon>
        <taxon>Pezizomycotina</taxon>
        <taxon>Eurotiomycetes</taxon>
        <taxon>Eurotiomycetidae</taxon>
        <taxon>Eurotiales</taxon>
        <taxon>Aspergillaceae</taxon>
        <taxon>Aspergillus</taxon>
        <taxon>Aspergillus subgen. Circumdati</taxon>
    </lineage>
</organism>
<dbReference type="AlphaFoldDB" id="A0A370BN19"/>
<evidence type="ECO:0000313" key="2">
    <source>
        <dbReference type="EMBL" id="RDH15580.1"/>
    </source>
</evidence>
<feature type="compositionally biased region" description="Basic residues" evidence="1">
    <location>
        <begin position="259"/>
        <end position="273"/>
    </location>
</feature>
<name>A0A370BN19_ASPNG</name>
<protein>
    <submittedName>
        <fullName evidence="2">Uncharacterized protein</fullName>
    </submittedName>
</protein>
<evidence type="ECO:0000256" key="1">
    <source>
        <dbReference type="SAM" id="MobiDB-lite"/>
    </source>
</evidence>
<feature type="compositionally biased region" description="Basic and acidic residues" evidence="1">
    <location>
        <begin position="342"/>
        <end position="366"/>
    </location>
</feature>
<evidence type="ECO:0000313" key="3">
    <source>
        <dbReference type="Proteomes" id="UP000253845"/>
    </source>
</evidence>
<reference evidence="2 3" key="1">
    <citation type="submission" date="2018-07" db="EMBL/GenBank/DDBJ databases">
        <title>Section-level genome sequencing of Aspergillus section Nigri to investigate inter- and intra-species variation.</title>
        <authorList>
            <consortium name="DOE Joint Genome Institute"/>
            <person name="Vesth T.C."/>
            <person name="Nybo J.L."/>
            <person name="Theobald S."/>
            <person name="Frisvad J.C."/>
            <person name="Larsen T.O."/>
            <person name="Nielsen K.F."/>
            <person name="Hoof J.B."/>
            <person name="Brandl J."/>
            <person name="Salamov A."/>
            <person name="Riley R."/>
            <person name="Gladden J.M."/>
            <person name="Phatale P."/>
            <person name="Nielsen M.T."/>
            <person name="Lyhne E.K."/>
            <person name="Kogle M.E."/>
            <person name="Strasser K."/>
            <person name="McDonnell E."/>
            <person name="Barry K."/>
            <person name="Clum A."/>
            <person name="Chen C."/>
            <person name="Nolan M."/>
            <person name="Sandor L."/>
            <person name="Kuo A."/>
            <person name="Lipzen A."/>
            <person name="Hainaut M."/>
            <person name="Drula E."/>
            <person name="Tsang A."/>
            <person name="Magnuson J.K."/>
            <person name="Henrissat B."/>
            <person name="Wiebenga A."/>
            <person name="Simmons B.A."/>
            <person name="Makela M.R."/>
            <person name="De vries R.P."/>
            <person name="Grigoriev I.V."/>
            <person name="Mortensen U.H."/>
            <person name="Baker S.E."/>
            <person name="Andersen M.R."/>
        </authorList>
    </citation>
    <scope>NUCLEOTIDE SEQUENCE [LARGE SCALE GENOMIC DNA]</scope>
    <source>
        <strain evidence="2 3">ATCC 13496</strain>
    </source>
</reference>
<dbReference type="EMBL" id="KZ851947">
    <property type="protein sequence ID" value="RDH15580.1"/>
    <property type="molecule type" value="Genomic_DNA"/>
</dbReference>
<sequence>MTWQLAGRPCLFTGRRKGPTTTQTSFPLLTPPARIQPHCAFPSFSHSYGYISWPKHQCSPHLLGYNGFVYDSGPDTKKLAYYLAHTFCVILYHSRRGRCDAPTFAMNPSPAMMPTTLPTMSSESPKRKRASSEESDYCSPSASPTSSGSIPNPQESRIRDAEDWGRYSPRALVAGRLGRLAIRGDQLSTSPVPYGVDQGIVAHTAQSGNWSTSDDDFHEPHALSEANSSMEISPSPEEQSEFAEATQSPDIARTGSPSPRKRRSTPSPRKKKLPTTSSKMRSRSASPPLMTDTAESPLTWHDSEITGHNPTDPTDDGYGLNGIGFKPTAAMAWARSERRKKQVADWRSREAREAREKRRERRDGADFERIRSIQSGAIQKRVKFDV</sequence>